<dbReference type="AlphaFoldDB" id="A0A0L8HHZ8"/>
<gene>
    <name evidence="1" type="ORF">OCBIM_22014163mg</name>
</gene>
<dbReference type="EMBL" id="KQ418096">
    <property type="protein sequence ID" value="KOF88851.1"/>
    <property type="molecule type" value="Genomic_DNA"/>
</dbReference>
<name>A0A0L8HHZ8_OCTBM</name>
<reference evidence="1" key="1">
    <citation type="submission" date="2015-07" db="EMBL/GenBank/DDBJ databases">
        <title>MeaNS - Measles Nucleotide Surveillance Program.</title>
        <authorList>
            <person name="Tran T."/>
            <person name="Druce J."/>
        </authorList>
    </citation>
    <scope>NUCLEOTIDE SEQUENCE</scope>
    <source>
        <strain evidence="1">UCB-OBI-ISO-001</strain>
        <tissue evidence="1">Gonad</tissue>
    </source>
</reference>
<organism evidence="1">
    <name type="scientific">Octopus bimaculoides</name>
    <name type="common">California two-spotted octopus</name>
    <dbReference type="NCBI Taxonomy" id="37653"/>
    <lineage>
        <taxon>Eukaryota</taxon>
        <taxon>Metazoa</taxon>
        <taxon>Spiralia</taxon>
        <taxon>Lophotrochozoa</taxon>
        <taxon>Mollusca</taxon>
        <taxon>Cephalopoda</taxon>
        <taxon>Coleoidea</taxon>
        <taxon>Octopodiformes</taxon>
        <taxon>Octopoda</taxon>
        <taxon>Incirrata</taxon>
        <taxon>Octopodidae</taxon>
        <taxon>Octopus</taxon>
    </lineage>
</organism>
<sequence length="88" mass="10357">MVSTEASPITANYPVLALQVKRKYETHARNKASKRYVTKDSVSLLEVLIQECKEVVNITMFFLFLFRKWRNFHMPREIEPEAVLVRVT</sequence>
<proteinExistence type="predicted"/>
<accession>A0A0L8HHZ8</accession>
<protein>
    <submittedName>
        <fullName evidence="1">Uncharacterized protein</fullName>
    </submittedName>
</protein>
<evidence type="ECO:0000313" key="1">
    <source>
        <dbReference type="EMBL" id="KOF88851.1"/>
    </source>
</evidence>